<dbReference type="PANTHER" id="PTHR33908:SF11">
    <property type="entry name" value="MEMBRANE PROTEIN"/>
    <property type="match status" value="1"/>
</dbReference>
<comment type="subcellular location">
    <subcellularLocation>
        <location evidence="1">Cell membrane</location>
        <topology evidence="1">Multi-pass membrane protein</topology>
    </subcellularLocation>
</comment>
<keyword evidence="6 8" id="KW-1133">Transmembrane helix</keyword>
<feature type="transmembrane region" description="Helical" evidence="8">
    <location>
        <begin position="265"/>
        <end position="286"/>
    </location>
</feature>
<evidence type="ECO:0000313" key="10">
    <source>
        <dbReference type="Proteomes" id="UP000318413"/>
    </source>
</evidence>
<evidence type="ECO:0000256" key="1">
    <source>
        <dbReference type="ARBA" id="ARBA00004651"/>
    </source>
</evidence>
<evidence type="ECO:0000256" key="2">
    <source>
        <dbReference type="ARBA" id="ARBA00022475"/>
    </source>
</evidence>
<keyword evidence="10" id="KW-1185">Reference proteome</keyword>
<dbReference type="GO" id="GO:0016763">
    <property type="term" value="F:pentosyltransferase activity"/>
    <property type="evidence" value="ECO:0007669"/>
    <property type="project" value="TreeGrafter"/>
</dbReference>
<keyword evidence="3" id="KW-0328">Glycosyltransferase</keyword>
<evidence type="ECO:0000256" key="8">
    <source>
        <dbReference type="SAM" id="Phobius"/>
    </source>
</evidence>
<feature type="transmembrane region" description="Helical" evidence="8">
    <location>
        <begin position="298"/>
        <end position="315"/>
    </location>
</feature>
<evidence type="ECO:0000256" key="4">
    <source>
        <dbReference type="ARBA" id="ARBA00022679"/>
    </source>
</evidence>
<evidence type="ECO:0000313" key="9">
    <source>
        <dbReference type="EMBL" id="TPG06022.1"/>
    </source>
</evidence>
<feature type="transmembrane region" description="Helical" evidence="8">
    <location>
        <begin position="97"/>
        <end position="114"/>
    </location>
</feature>
<feature type="transmembrane region" description="Helical" evidence="8">
    <location>
        <begin position="347"/>
        <end position="365"/>
    </location>
</feature>
<dbReference type="Proteomes" id="UP000318413">
    <property type="component" value="Unassembled WGS sequence"/>
</dbReference>
<dbReference type="PANTHER" id="PTHR33908">
    <property type="entry name" value="MANNOSYLTRANSFERASE YKCB-RELATED"/>
    <property type="match status" value="1"/>
</dbReference>
<evidence type="ECO:0000256" key="6">
    <source>
        <dbReference type="ARBA" id="ARBA00022989"/>
    </source>
</evidence>
<evidence type="ECO:0000256" key="3">
    <source>
        <dbReference type="ARBA" id="ARBA00022676"/>
    </source>
</evidence>
<keyword evidence="7 8" id="KW-0472">Membrane</keyword>
<protein>
    <submittedName>
        <fullName evidence="9">Uncharacterized protein</fullName>
    </submittedName>
</protein>
<dbReference type="RefSeq" id="WP_140872800.1">
    <property type="nucleotide sequence ID" value="NZ_RCZK01000023.1"/>
</dbReference>
<feature type="transmembrane region" description="Helical" evidence="8">
    <location>
        <begin position="120"/>
        <end position="136"/>
    </location>
</feature>
<evidence type="ECO:0000256" key="7">
    <source>
        <dbReference type="ARBA" id="ARBA00023136"/>
    </source>
</evidence>
<dbReference type="GO" id="GO:0009103">
    <property type="term" value="P:lipopolysaccharide biosynthetic process"/>
    <property type="evidence" value="ECO:0007669"/>
    <property type="project" value="UniProtKB-ARBA"/>
</dbReference>
<feature type="transmembrane region" description="Helical" evidence="8">
    <location>
        <begin position="322"/>
        <end position="341"/>
    </location>
</feature>
<dbReference type="EMBL" id="RCZK01000023">
    <property type="protein sequence ID" value="TPG06022.1"/>
    <property type="molecule type" value="Genomic_DNA"/>
</dbReference>
<evidence type="ECO:0000256" key="5">
    <source>
        <dbReference type="ARBA" id="ARBA00022692"/>
    </source>
</evidence>
<keyword evidence="4" id="KW-0808">Transferase</keyword>
<name>A0A502BZT1_9SPHN</name>
<sequence length="514" mass="55041">MIGIPTRHTGTGADNPGIGERWFIVSLLILVACIARAQTFGNPVIGFDEQFYAVVGDRLRQGALPFVDIFDRKPVGLFLIYAASSALGANPLLQYKLVALAFVAATAFLIYAIGRRNAGALPSVLAAVLYIAWLNFMEGEGGQSPVLYNLPMVAAAAIIIASSRQASPRRTGVWAMAIVGLAIQIKYSVIPEGIYFGCWLIVRAWRRGERGSTLATSIAAWVSIALLPTALAFGGYAAAGHAKAFIFANFLSVFAQGGQSIGTQVAGISVILGILALPALFVIIGWRGRTRLDLEHTPFLLGWLFTAIASLVLYGRFASPHYALPVLLPLTCLIAPVIGAGPNWRRSGMLLALVGLIGGQIVLATSESRKGGRREAEAVARAAHTDGRGCIYVYDGYPALYLLTHSCLPTRWSFPGHLNTAEEANPAALGVDPTSEVARILATHPIAIIDDFPRFSGGNRVTHRLLQQALDDDYTLAACVPTGPHRVRLVYRLKSEGVPRPRGCPDRAALRLGR</sequence>
<dbReference type="AlphaFoldDB" id="A0A502BZT1"/>
<comment type="caution">
    <text evidence="9">The sequence shown here is derived from an EMBL/GenBank/DDBJ whole genome shotgun (WGS) entry which is preliminary data.</text>
</comment>
<organism evidence="9 10">
    <name type="scientific">Sphingomonas oligophenolica</name>
    <dbReference type="NCBI Taxonomy" id="301154"/>
    <lineage>
        <taxon>Bacteria</taxon>
        <taxon>Pseudomonadati</taxon>
        <taxon>Pseudomonadota</taxon>
        <taxon>Alphaproteobacteria</taxon>
        <taxon>Sphingomonadales</taxon>
        <taxon>Sphingomonadaceae</taxon>
        <taxon>Sphingomonas</taxon>
    </lineage>
</organism>
<gene>
    <name evidence="9" type="ORF">EAH84_15010</name>
</gene>
<feature type="transmembrane region" description="Helical" evidence="8">
    <location>
        <begin position="173"/>
        <end position="202"/>
    </location>
</feature>
<dbReference type="OrthoDB" id="345761at2"/>
<proteinExistence type="predicted"/>
<reference evidence="9 10" key="1">
    <citation type="journal article" date="2019" name="Environ. Microbiol.">
        <title>Species interactions and distinct microbial communities in high Arctic permafrost affected cryosols are associated with the CH4 and CO2 gas fluxes.</title>
        <authorList>
            <person name="Altshuler I."/>
            <person name="Hamel J."/>
            <person name="Turney S."/>
            <person name="Magnuson E."/>
            <person name="Levesque R."/>
            <person name="Greer C."/>
            <person name="Whyte L.G."/>
        </authorList>
    </citation>
    <scope>NUCLEOTIDE SEQUENCE [LARGE SCALE GENOMIC DNA]</scope>
    <source>
        <strain evidence="9 10">S5.1</strain>
    </source>
</reference>
<feature type="transmembrane region" description="Helical" evidence="8">
    <location>
        <begin position="214"/>
        <end position="234"/>
    </location>
</feature>
<dbReference type="PROSITE" id="PS51257">
    <property type="entry name" value="PROKAR_LIPOPROTEIN"/>
    <property type="match status" value="1"/>
</dbReference>
<dbReference type="InterPro" id="IPR050297">
    <property type="entry name" value="LipidA_mod_glycosyltrf_83"/>
</dbReference>
<keyword evidence="5 8" id="KW-0812">Transmembrane</keyword>
<accession>A0A502BZT1</accession>
<keyword evidence="2" id="KW-1003">Cell membrane</keyword>
<dbReference type="GO" id="GO:0005886">
    <property type="term" value="C:plasma membrane"/>
    <property type="evidence" value="ECO:0007669"/>
    <property type="project" value="UniProtKB-SubCell"/>
</dbReference>